<dbReference type="FunFam" id="2.60.120.430:FF:000007">
    <property type="entry name" value="FERONIA receptor-like kinase"/>
    <property type="match status" value="1"/>
</dbReference>
<keyword evidence="24" id="KW-1185">Reference proteome</keyword>
<dbReference type="InterPro" id="IPR008271">
    <property type="entry name" value="Ser/Thr_kinase_AS"/>
</dbReference>
<dbReference type="InterPro" id="IPR024788">
    <property type="entry name" value="Malectin-like_Carb-bd_dom"/>
</dbReference>
<keyword evidence="10" id="KW-0418">Kinase</keyword>
<evidence type="ECO:0000256" key="21">
    <source>
        <dbReference type="SAM" id="SignalP"/>
    </source>
</evidence>
<evidence type="ECO:0000259" key="22">
    <source>
        <dbReference type="PROSITE" id="PS50011"/>
    </source>
</evidence>
<feature type="chain" id="PRO_5043572611" description="non-specific serine/threonine protein kinase" evidence="21">
    <location>
        <begin position="35"/>
        <end position="1311"/>
    </location>
</feature>
<proteinExistence type="predicted"/>
<protein>
    <recommendedName>
        <fullName evidence="2">non-specific serine/threonine protein kinase</fullName>
        <ecNumber evidence="2">2.7.11.1</ecNumber>
    </recommendedName>
</protein>
<dbReference type="FunFam" id="3.30.200.20:FF:000330">
    <property type="entry name" value="G-type lectin S-receptor-like serine/threonine-protein kinase At4g03230"/>
    <property type="match status" value="1"/>
</dbReference>
<feature type="region of interest" description="Disordered" evidence="19">
    <location>
        <begin position="1241"/>
        <end position="1311"/>
    </location>
</feature>
<gene>
    <name evidence="23" type="ORF">OLC1_LOCUS17655</name>
</gene>
<feature type="region of interest" description="Disordered" evidence="19">
    <location>
        <begin position="1162"/>
        <end position="1185"/>
    </location>
</feature>
<reference evidence="23" key="1">
    <citation type="submission" date="2023-03" db="EMBL/GenBank/DDBJ databases">
        <authorList>
            <person name="Julca I."/>
        </authorList>
    </citation>
    <scope>NUCLEOTIDE SEQUENCE</scope>
</reference>
<evidence type="ECO:0000313" key="24">
    <source>
        <dbReference type="Proteomes" id="UP001161247"/>
    </source>
</evidence>
<evidence type="ECO:0000256" key="3">
    <source>
        <dbReference type="ARBA" id="ARBA00022475"/>
    </source>
</evidence>
<dbReference type="FunFam" id="2.60.120.430:FF:000003">
    <property type="entry name" value="FERONIA receptor-like kinase"/>
    <property type="match status" value="2"/>
</dbReference>
<evidence type="ECO:0000256" key="9">
    <source>
        <dbReference type="ARBA" id="ARBA00022741"/>
    </source>
</evidence>
<feature type="compositionally biased region" description="Polar residues" evidence="19">
    <location>
        <begin position="1277"/>
        <end position="1290"/>
    </location>
</feature>
<dbReference type="Pfam" id="PF07714">
    <property type="entry name" value="PK_Tyr_Ser-Thr"/>
    <property type="match status" value="1"/>
</dbReference>
<dbReference type="InterPro" id="IPR001245">
    <property type="entry name" value="Ser-Thr/Tyr_kinase_cat_dom"/>
</dbReference>
<evidence type="ECO:0000256" key="20">
    <source>
        <dbReference type="SAM" id="Phobius"/>
    </source>
</evidence>
<comment type="catalytic activity">
    <reaction evidence="17">
        <text>L-threonyl-[protein] + ATP = O-phospho-L-threonyl-[protein] + ADP + H(+)</text>
        <dbReference type="Rhea" id="RHEA:46608"/>
        <dbReference type="Rhea" id="RHEA-COMP:11060"/>
        <dbReference type="Rhea" id="RHEA-COMP:11605"/>
        <dbReference type="ChEBI" id="CHEBI:15378"/>
        <dbReference type="ChEBI" id="CHEBI:30013"/>
        <dbReference type="ChEBI" id="CHEBI:30616"/>
        <dbReference type="ChEBI" id="CHEBI:61977"/>
        <dbReference type="ChEBI" id="CHEBI:456216"/>
        <dbReference type="EC" id="2.7.11.1"/>
    </reaction>
</comment>
<dbReference type="PROSITE" id="PS50011">
    <property type="entry name" value="PROTEIN_KINASE_DOM"/>
    <property type="match status" value="1"/>
</dbReference>
<evidence type="ECO:0000256" key="12">
    <source>
        <dbReference type="ARBA" id="ARBA00022989"/>
    </source>
</evidence>
<evidence type="ECO:0000256" key="10">
    <source>
        <dbReference type="ARBA" id="ARBA00022777"/>
    </source>
</evidence>
<evidence type="ECO:0000256" key="4">
    <source>
        <dbReference type="ARBA" id="ARBA00022527"/>
    </source>
</evidence>
<dbReference type="GO" id="GO:0004714">
    <property type="term" value="F:transmembrane receptor protein tyrosine kinase activity"/>
    <property type="evidence" value="ECO:0007669"/>
    <property type="project" value="InterPro"/>
</dbReference>
<comment type="catalytic activity">
    <reaction evidence="18">
        <text>L-seryl-[protein] + ATP = O-phospho-L-seryl-[protein] + ADP + H(+)</text>
        <dbReference type="Rhea" id="RHEA:17989"/>
        <dbReference type="Rhea" id="RHEA-COMP:9863"/>
        <dbReference type="Rhea" id="RHEA-COMP:11604"/>
        <dbReference type="ChEBI" id="CHEBI:15378"/>
        <dbReference type="ChEBI" id="CHEBI:29999"/>
        <dbReference type="ChEBI" id="CHEBI:30616"/>
        <dbReference type="ChEBI" id="CHEBI:83421"/>
        <dbReference type="ChEBI" id="CHEBI:456216"/>
        <dbReference type="EC" id="2.7.11.1"/>
    </reaction>
</comment>
<evidence type="ECO:0000256" key="14">
    <source>
        <dbReference type="ARBA" id="ARBA00023157"/>
    </source>
</evidence>
<dbReference type="PROSITE" id="PS00108">
    <property type="entry name" value="PROTEIN_KINASE_ST"/>
    <property type="match status" value="1"/>
</dbReference>
<dbReference type="GO" id="GO:0030246">
    <property type="term" value="F:carbohydrate binding"/>
    <property type="evidence" value="ECO:0007669"/>
    <property type="project" value="UniProtKB-KW"/>
</dbReference>
<keyword evidence="5" id="KW-0808">Transferase</keyword>
<evidence type="ECO:0000256" key="17">
    <source>
        <dbReference type="ARBA" id="ARBA00047899"/>
    </source>
</evidence>
<keyword evidence="16" id="KW-0325">Glycoprotein</keyword>
<keyword evidence="6 20" id="KW-0812">Transmembrane</keyword>
<keyword evidence="14" id="KW-1015">Disulfide bond</keyword>
<evidence type="ECO:0000256" key="5">
    <source>
        <dbReference type="ARBA" id="ARBA00022679"/>
    </source>
</evidence>
<keyword evidence="4" id="KW-0723">Serine/threonine-protein kinase</keyword>
<dbReference type="GO" id="GO:0005524">
    <property type="term" value="F:ATP binding"/>
    <property type="evidence" value="ECO:0007669"/>
    <property type="project" value="UniProtKB-KW"/>
</dbReference>
<keyword evidence="3" id="KW-1003">Cell membrane</keyword>
<comment type="subcellular location">
    <subcellularLocation>
        <location evidence="1">Cell membrane</location>
        <topology evidence="1">Single-pass type I membrane protein</topology>
    </subcellularLocation>
</comment>
<keyword evidence="15" id="KW-0675">Receptor</keyword>
<keyword evidence="13 20" id="KW-0472">Membrane</keyword>
<evidence type="ECO:0000256" key="8">
    <source>
        <dbReference type="ARBA" id="ARBA00022734"/>
    </source>
</evidence>
<dbReference type="InterPro" id="IPR045272">
    <property type="entry name" value="ANXUR1/2-like"/>
</dbReference>
<dbReference type="Proteomes" id="UP001161247">
    <property type="component" value="Chromosome 6"/>
</dbReference>
<dbReference type="GO" id="GO:0005886">
    <property type="term" value="C:plasma membrane"/>
    <property type="evidence" value="ECO:0007669"/>
    <property type="project" value="UniProtKB-SubCell"/>
</dbReference>
<dbReference type="Gene3D" id="3.30.200.20">
    <property type="entry name" value="Phosphorylase Kinase, domain 1"/>
    <property type="match status" value="1"/>
</dbReference>
<evidence type="ECO:0000313" key="23">
    <source>
        <dbReference type="EMBL" id="CAI9109862.1"/>
    </source>
</evidence>
<organism evidence="23 24">
    <name type="scientific">Oldenlandia corymbosa var. corymbosa</name>
    <dbReference type="NCBI Taxonomy" id="529605"/>
    <lineage>
        <taxon>Eukaryota</taxon>
        <taxon>Viridiplantae</taxon>
        <taxon>Streptophyta</taxon>
        <taxon>Embryophyta</taxon>
        <taxon>Tracheophyta</taxon>
        <taxon>Spermatophyta</taxon>
        <taxon>Magnoliopsida</taxon>
        <taxon>eudicotyledons</taxon>
        <taxon>Gunneridae</taxon>
        <taxon>Pentapetalae</taxon>
        <taxon>asterids</taxon>
        <taxon>lamiids</taxon>
        <taxon>Gentianales</taxon>
        <taxon>Rubiaceae</taxon>
        <taxon>Rubioideae</taxon>
        <taxon>Spermacoceae</taxon>
        <taxon>Hedyotis-Oldenlandia complex</taxon>
        <taxon>Oldenlandia</taxon>
    </lineage>
</organism>
<dbReference type="PANTHER" id="PTHR34590:SF5">
    <property type="entry name" value="OS04G0586500 PROTEIN"/>
    <property type="match status" value="1"/>
</dbReference>
<dbReference type="GO" id="GO:0004674">
    <property type="term" value="F:protein serine/threonine kinase activity"/>
    <property type="evidence" value="ECO:0007669"/>
    <property type="project" value="UniProtKB-KW"/>
</dbReference>
<evidence type="ECO:0000256" key="7">
    <source>
        <dbReference type="ARBA" id="ARBA00022729"/>
    </source>
</evidence>
<sequence length="1311" mass="145584">MEKQSIQLRLATMISILLCLSIFLHPQIINAASAIPPYIPTEHILLNCGSPSKLTSADGQSWDGDVGTKYSPDINKANISFPATAAEEDPSITSQVPYMTARIFRSQFSNSFPVSPGQKILRLYFYPATYSGSNFLKTQSYFSITANQYSLLRNFSAYAAADAQKPESASLVKEFIVSVGRIQLLNVTFVPAANSYAYVNGIEVVSIPPNLYMGSHDNSYNPLKFLNAQNSFYELDSNTTAFETLYRLNVGGPVISAVDDTGMFRQWFQDDDFVFGKNQALDYTSQTPNYTAPSLVYSTARAMGRLHFCEFIPYLINATHQREFTILINNQTAEPWADIIQWTGDKADLFLALRPNVADRPILVPIFKPPEQQKSKGQIEMIVGGVVGGGVVILALYFLLIYRRRRGIKIASIHSRSTKRKVQEAEIQLHDEYIHQLTSSDEVQNQRREEGGLKIFSFISIMAATNNFSEENKLGEGGFGPVYRGRLLDDREIAVKRLSRTSVQGLIEFKNELILISKLQHSNLVRVLGCCIHEEEKMLIYEYMPNKSLDFFLFAEDKKNQLDWQKRFNIIEGIAQGLLYLHKYSRMRVIHRDLKASNVLLDGCMKPKIADFGMARIFNPNETESITNRIVGTYGYMSPEYAMQGTFSIKSDVFSFGVLILEIVSGRKNSSFYDFEDRTLNLIGHAWELWKEGLALQVKDPTVGDLSCDTKQILRSIHVGLLCVQESAADRPTMPEVISMLNNESMTGHVGVSFIVNAATTNQPYTPTDHILLNCGSPSKLSATDGQSWDGDVGTKFSPDINKPNISFPATAGEQDPSISSEVPYITARIFNSQFSYSFPVSPGQKILRLYFYPATYSGSNFLKNQSFFSVSANQYSLLSNFSAYLSAQKSASLVKEFIINVGQIQLLNVTFVPAANSYAFVNGIEVVSIPDNFYMGSHDINNNPLKLVTAQTTLYDFDQNRTAFETVYRLNIGGQAISAVDDTGMFRQWFQDDDFIFGGNPGNSLNNATITLQYTSQTPNYTAPSLVYTTARAMGRLSDKYNLTWIFPVDSGFYYLLRLHFCEFMPNLINATGQRVFTIVINNRTAEQSADVIWWAGGTGIPVFRDYAVFVPNASNSQSKQDLFLALHPDFEANPRYRDAILNGLEIFKLNSTAGSLVGPNPELSVSTVPNSNPPEKKKSKGGNMGMVGGVIGGVVGVVNCLKDQGVDRPAMSDVVWNLEFALQLQEAADKEGDQRPIFVPFVSEGGDGDRTTSDEDMFTSEEVNGGVGGGGGKLKNQSSTTESFSTDGVSIDKMKPESVFSEILNPKGR</sequence>
<dbReference type="SMART" id="SM00220">
    <property type="entry name" value="S_TKc"/>
    <property type="match status" value="1"/>
</dbReference>
<keyword evidence="7 21" id="KW-0732">Signal</keyword>
<evidence type="ECO:0000256" key="18">
    <source>
        <dbReference type="ARBA" id="ARBA00048679"/>
    </source>
</evidence>
<evidence type="ECO:0000256" key="11">
    <source>
        <dbReference type="ARBA" id="ARBA00022840"/>
    </source>
</evidence>
<dbReference type="InterPro" id="IPR011009">
    <property type="entry name" value="Kinase-like_dom_sf"/>
</dbReference>
<feature type="signal peptide" evidence="21">
    <location>
        <begin position="1"/>
        <end position="34"/>
    </location>
</feature>
<dbReference type="PANTHER" id="PTHR34590">
    <property type="entry name" value="OS03G0124300 PROTEIN-RELATED"/>
    <property type="match status" value="1"/>
</dbReference>
<name>A0AAV1DRA0_OLDCO</name>
<dbReference type="CDD" id="cd14066">
    <property type="entry name" value="STKc_IRAK"/>
    <property type="match status" value="1"/>
</dbReference>
<keyword evidence="9" id="KW-0547">Nucleotide-binding</keyword>
<accession>A0AAV1DRA0</accession>
<evidence type="ECO:0000256" key="2">
    <source>
        <dbReference type="ARBA" id="ARBA00012513"/>
    </source>
</evidence>
<evidence type="ECO:0000256" key="6">
    <source>
        <dbReference type="ARBA" id="ARBA00022692"/>
    </source>
</evidence>
<evidence type="ECO:0000256" key="15">
    <source>
        <dbReference type="ARBA" id="ARBA00023170"/>
    </source>
</evidence>
<dbReference type="FunFam" id="1.10.510.10:FF:000060">
    <property type="entry name" value="G-type lectin S-receptor-like serine/threonine-protein kinase"/>
    <property type="match status" value="1"/>
</dbReference>
<evidence type="ECO:0000256" key="16">
    <source>
        <dbReference type="ARBA" id="ARBA00023180"/>
    </source>
</evidence>
<evidence type="ECO:0000256" key="19">
    <source>
        <dbReference type="SAM" id="MobiDB-lite"/>
    </source>
</evidence>
<evidence type="ECO:0000256" key="1">
    <source>
        <dbReference type="ARBA" id="ARBA00004251"/>
    </source>
</evidence>
<dbReference type="InterPro" id="IPR000719">
    <property type="entry name" value="Prot_kinase_dom"/>
</dbReference>
<keyword evidence="12 20" id="KW-1133">Transmembrane helix</keyword>
<dbReference type="Pfam" id="PF12819">
    <property type="entry name" value="Malectin_like"/>
    <property type="match status" value="2"/>
</dbReference>
<dbReference type="Gene3D" id="1.10.510.10">
    <property type="entry name" value="Transferase(Phosphotransferase) domain 1"/>
    <property type="match status" value="1"/>
</dbReference>
<dbReference type="EC" id="2.7.11.1" evidence="2"/>
<evidence type="ECO:0000256" key="13">
    <source>
        <dbReference type="ARBA" id="ARBA00023136"/>
    </source>
</evidence>
<dbReference type="EMBL" id="OX459123">
    <property type="protein sequence ID" value="CAI9109862.1"/>
    <property type="molecule type" value="Genomic_DNA"/>
</dbReference>
<feature type="transmembrane region" description="Helical" evidence="20">
    <location>
        <begin position="381"/>
        <end position="402"/>
    </location>
</feature>
<dbReference type="SUPFAM" id="SSF56112">
    <property type="entry name" value="Protein kinase-like (PK-like)"/>
    <property type="match status" value="1"/>
</dbReference>
<dbReference type="Gene3D" id="2.60.120.430">
    <property type="entry name" value="Galactose-binding lectin"/>
    <property type="match status" value="4"/>
</dbReference>
<keyword evidence="8" id="KW-0430">Lectin</keyword>
<keyword evidence="11" id="KW-0067">ATP-binding</keyword>
<feature type="domain" description="Protein kinase" evidence="22">
    <location>
        <begin position="468"/>
        <end position="746"/>
    </location>
</feature>